<gene>
    <name evidence="5" type="ORF">Q7C36_005127</name>
</gene>
<feature type="region of interest" description="Disordered" evidence="2">
    <location>
        <begin position="302"/>
        <end position="333"/>
    </location>
</feature>
<dbReference type="SUPFAM" id="SSF54117">
    <property type="entry name" value="Interleukin 8-like chemokines"/>
    <property type="match status" value="1"/>
</dbReference>
<dbReference type="GO" id="GO:0008009">
    <property type="term" value="F:chemokine activity"/>
    <property type="evidence" value="ECO:0007669"/>
    <property type="project" value="InterPro"/>
</dbReference>
<dbReference type="Pfam" id="PF00048">
    <property type="entry name" value="IL8"/>
    <property type="match status" value="1"/>
</dbReference>
<feature type="signal peptide" evidence="3">
    <location>
        <begin position="1"/>
        <end position="21"/>
    </location>
</feature>
<evidence type="ECO:0000313" key="5">
    <source>
        <dbReference type="EMBL" id="KAK2860961.1"/>
    </source>
</evidence>
<feature type="compositionally biased region" description="Polar residues" evidence="2">
    <location>
        <begin position="110"/>
        <end position="131"/>
    </location>
</feature>
<accession>A0AA88NJQ1</accession>
<reference evidence="5" key="1">
    <citation type="submission" date="2023-08" db="EMBL/GenBank/DDBJ databases">
        <title>Pelteobagrus vachellii genome.</title>
        <authorList>
            <person name="Liu H."/>
        </authorList>
    </citation>
    <scope>NUCLEOTIDE SEQUENCE</scope>
    <source>
        <strain evidence="5">PRFRI_2022a</strain>
        <tissue evidence="5">Muscle</tissue>
    </source>
</reference>
<dbReference type="GO" id="GO:0005615">
    <property type="term" value="C:extracellular space"/>
    <property type="evidence" value="ECO:0007669"/>
    <property type="project" value="UniProtKB-KW"/>
</dbReference>
<dbReference type="EMBL" id="JAVHJS010000004">
    <property type="protein sequence ID" value="KAK2860961.1"/>
    <property type="molecule type" value="Genomic_DNA"/>
</dbReference>
<dbReference type="GO" id="GO:0006955">
    <property type="term" value="P:immune response"/>
    <property type="evidence" value="ECO:0007669"/>
    <property type="project" value="InterPro"/>
</dbReference>
<evidence type="ECO:0000256" key="2">
    <source>
        <dbReference type="SAM" id="MobiDB-lite"/>
    </source>
</evidence>
<organism evidence="5 6">
    <name type="scientific">Tachysurus vachellii</name>
    <name type="common">Darkbarbel catfish</name>
    <name type="synonym">Pelteobagrus vachellii</name>
    <dbReference type="NCBI Taxonomy" id="175792"/>
    <lineage>
        <taxon>Eukaryota</taxon>
        <taxon>Metazoa</taxon>
        <taxon>Chordata</taxon>
        <taxon>Craniata</taxon>
        <taxon>Vertebrata</taxon>
        <taxon>Euteleostomi</taxon>
        <taxon>Actinopterygii</taxon>
        <taxon>Neopterygii</taxon>
        <taxon>Teleostei</taxon>
        <taxon>Ostariophysi</taxon>
        <taxon>Siluriformes</taxon>
        <taxon>Bagridae</taxon>
        <taxon>Tachysurus</taxon>
    </lineage>
</organism>
<proteinExistence type="predicted"/>
<dbReference type="SMART" id="SM00199">
    <property type="entry name" value="SCY"/>
    <property type="match status" value="1"/>
</dbReference>
<feature type="compositionally biased region" description="Low complexity" evidence="2">
    <location>
        <begin position="302"/>
        <end position="311"/>
    </location>
</feature>
<dbReference type="AlphaFoldDB" id="A0AA88NJQ1"/>
<evidence type="ECO:0000313" key="6">
    <source>
        <dbReference type="Proteomes" id="UP001187315"/>
    </source>
</evidence>
<feature type="compositionally biased region" description="Low complexity" evidence="2">
    <location>
        <begin position="88"/>
        <end position="109"/>
    </location>
</feature>
<feature type="compositionally biased region" description="Polar residues" evidence="2">
    <location>
        <begin position="312"/>
        <end position="325"/>
    </location>
</feature>
<protein>
    <recommendedName>
        <fullName evidence="4">Chemokine interleukin-8-like domain-containing protein</fullName>
    </recommendedName>
</protein>
<dbReference type="InterPro" id="IPR036048">
    <property type="entry name" value="Interleukin_8-like_sf"/>
</dbReference>
<evidence type="ECO:0000256" key="3">
    <source>
        <dbReference type="SAM" id="SignalP"/>
    </source>
</evidence>
<evidence type="ECO:0000256" key="1">
    <source>
        <dbReference type="ARBA" id="ARBA00022514"/>
    </source>
</evidence>
<dbReference type="Gene3D" id="2.40.50.40">
    <property type="match status" value="1"/>
</dbReference>
<keyword evidence="6" id="KW-1185">Reference proteome</keyword>
<comment type="caution">
    <text evidence="5">The sequence shown here is derived from an EMBL/GenBank/DDBJ whole genome shotgun (WGS) entry which is preliminary data.</text>
</comment>
<dbReference type="InterPro" id="IPR001811">
    <property type="entry name" value="Chemokine_IL8-like_dom"/>
</dbReference>
<dbReference type="Proteomes" id="UP001187315">
    <property type="component" value="Unassembled WGS sequence"/>
</dbReference>
<evidence type="ECO:0000259" key="4">
    <source>
        <dbReference type="SMART" id="SM00199"/>
    </source>
</evidence>
<sequence length="373" mass="41778">MKLKYFLSGILVMLCIVGVFATGNGLPITCCLKTSETKVRVTDIMSYLHQEPPQCKIKAVRFLLINGKTICYDPEDARAKQVISILDSRTTTPPSKSTSMKDTTTRKSSPGITTESTVPMTTPKDTSNTWKPTKYTDRFSAKQPLGKTSEQRTTTQITTMKKKTSNLTTIMDSTPLITDIKTTDMTTTMTTESPVTTTTPKYTSITHTALTKKLPRITRIPQHWTSTKQSTTITKRATVTPERKMTSMTMTTSEGTLTIWKPTAYITTTQETRVTMTTPKGTSTTMKPTEYVTTAQETRVTMTTPKGTSTTKRQVQKTSTMNVTQGRPRCPPTVTHKLDKYKNKNIPWTVRRLKKKRKQGLRRVQMNPGCIEG</sequence>
<name>A0AA88NJQ1_TACVA</name>
<feature type="domain" description="Chemokine interleukin-8-like" evidence="4">
    <location>
        <begin position="27"/>
        <end position="86"/>
    </location>
</feature>
<feature type="chain" id="PRO_5041657518" description="Chemokine interleukin-8-like domain-containing protein" evidence="3">
    <location>
        <begin position="22"/>
        <end position="373"/>
    </location>
</feature>
<keyword evidence="1" id="KW-0202">Cytokine</keyword>
<feature type="region of interest" description="Disordered" evidence="2">
    <location>
        <begin position="88"/>
        <end position="155"/>
    </location>
</feature>
<keyword evidence="3" id="KW-0732">Signal</keyword>